<comment type="catalytic activity">
    <reaction evidence="17">
        <text>(5S)-hydroperoxy-(6E,8Z,11Z,14Z)-eicosatetraenoate + 2 glutathione = (5S)-hydroxy-(6E,8Z,11Z,14Z)-eicosatetraenoate + glutathione disulfide + H2O</text>
        <dbReference type="Rhea" id="RHEA:48620"/>
        <dbReference type="ChEBI" id="CHEBI:15377"/>
        <dbReference type="ChEBI" id="CHEBI:57450"/>
        <dbReference type="ChEBI" id="CHEBI:57925"/>
        <dbReference type="ChEBI" id="CHEBI:58297"/>
        <dbReference type="ChEBI" id="CHEBI:90632"/>
    </reaction>
    <physiologicalReaction direction="left-to-right" evidence="17">
        <dbReference type="Rhea" id="RHEA:48621"/>
    </physiologicalReaction>
</comment>
<comment type="subcellular location">
    <subcellularLocation>
        <location evidence="1">Mitochondrion outer membrane</location>
        <topology evidence="1">Multi-pass membrane protein</topology>
    </subcellularLocation>
</comment>
<keyword evidence="12" id="KW-0456">Lyase</keyword>
<dbReference type="GO" id="GO:0004602">
    <property type="term" value="F:glutathione peroxidase activity"/>
    <property type="evidence" value="ECO:0007669"/>
    <property type="project" value="TreeGrafter"/>
</dbReference>
<evidence type="ECO:0000256" key="13">
    <source>
        <dbReference type="ARBA" id="ARBA00023288"/>
    </source>
</evidence>
<dbReference type="GO" id="GO:0006691">
    <property type="term" value="P:leukotriene metabolic process"/>
    <property type="evidence" value="ECO:0007669"/>
    <property type="project" value="UniProtKB-ARBA"/>
</dbReference>
<evidence type="ECO:0000256" key="4">
    <source>
        <dbReference type="ARBA" id="ARBA00022692"/>
    </source>
</evidence>
<keyword evidence="13" id="KW-0449">Lipoprotein</keyword>
<dbReference type="STRING" id="56723.ENSLBEP00000014801"/>
<dbReference type="GO" id="GO:0005741">
    <property type="term" value="C:mitochondrial outer membrane"/>
    <property type="evidence" value="ECO:0007669"/>
    <property type="project" value="UniProtKB-SubCell"/>
</dbReference>
<comment type="pathway">
    <text evidence="15">Lipid metabolism; arachidonate metabolism.</text>
</comment>
<evidence type="ECO:0000256" key="2">
    <source>
        <dbReference type="ARBA" id="ARBA00010459"/>
    </source>
</evidence>
<sequence length="179" mass="20044">MNKKIYASLIGSFNIGCVYFSVRVVRMVVLSKEYGYVVLTGVASMVMVTHLAIKVGKARKKYNVPYPQMYSDDPENGNVFNCIQRAHQNTLEIYPAFLFCLAFAGMNCPRAATGLGVVWIVSREVYAHGYSTGDPKKRMRGSFGNFAMLGLMLSTFNFGRQLLGWTGPRMRGPFRQVNV</sequence>
<evidence type="ECO:0000256" key="6">
    <source>
        <dbReference type="ARBA" id="ARBA00022989"/>
    </source>
</evidence>
<evidence type="ECO:0000256" key="18">
    <source>
        <dbReference type="ARBA" id="ARBA00049298"/>
    </source>
</evidence>
<keyword evidence="25" id="KW-1185">Reference proteome</keyword>
<protein>
    <recommendedName>
        <fullName evidence="20">Glutathione S-transferase 3, mitochondrial</fullName>
        <ecNumber evidence="16">4.4.1.20</ecNumber>
    </recommendedName>
    <alternativeName>
        <fullName evidence="21">Glutathione peroxidase MGST3</fullName>
    </alternativeName>
    <alternativeName>
        <fullName evidence="22">LTC4 synthase MGST3</fullName>
    </alternativeName>
</protein>
<dbReference type="InterPro" id="IPR001129">
    <property type="entry name" value="Membr-assoc_MAPEG"/>
</dbReference>
<evidence type="ECO:0000256" key="5">
    <source>
        <dbReference type="ARBA" id="ARBA00022787"/>
    </source>
</evidence>
<evidence type="ECO:0000256" key="19">
    <source>
        <dbReference type="ARBA" id="ARBA00051411"/>
    </source>
</evidence>
<evidence type="ECO:0000256" key="11">
    <source>
        <dbReference type="ARBA" id="ARBA00023139"/>
    </source>
</evidence>
<dbReference type="InterPro" id="IPR050997">
    <property type="entry name" value="MAPEG"/>
</dbReference>
<reference evidence="24" key="2">
    <citation type="submission" date="2025-09" db="UniProtKB">
        <authorList>
            <consortium name="Ensembl"/>
        </authorList>
    </citation>
    <scope>IDENTIFICATION</scope>
</reference>
<evidence type="ECO:0000256" key="20">
    <source>
        <dbReference type="ARBA" id="ARBA00069748"/>
    </source>
</evidence>
<comment type="pathway">
    <text evidence="14">Lipid metabolism; leukotriene C4 biosynthesis.</text>
</comment>
<evidence type="ECO:0000256" key="8">
    <source>
        <dbReference type="ARBA" id="ARBA00023098"/>
    </source>
</evidence>
<evidence type="ECO:0000256" key="1">
    <source>
        <dbReference type="ARBA" id="ARBA00004374"/>
    </source>
</evidence>
<evidence type="ECO:0000256" key="9">
    <source>
        <dbReference type="ARBA" id="ARBA00023128"/>
    </source>
</evidence>
<dbReference type="Gene3D" id="1.20.120.550">
    <property type="entry name" value="Membrane associated eicosanoid/glutathione metabolism-like domain"/>
    <property type="match status" value="1"/>
</dbReference>
<evidence type="ECO:0000256" key="7">
    <source>
        <dbReference type="ARBA" id="ARBA00023002"/>
    </source>
</evidence>
<evidence type="ECO:0000256" key="23">
    <source>
        <dbReference type="SAM" id="Phobius"/>
    </source>
</evidence>
<proteinExistence type="inferred from homology"/>
<keyword evidence="8" id="KW-0443">Lipid metabolism</keyword>
<evidence type="ECO:0000256" key="17">
    <source>
        <dbReference type="ARBA" id="ARBA00043664"/>
    </source>
</evidence>
<name>A0A3Q3F4R1_9LABR</name>
<dbReference type="GO" id="GO:0005783">
    <property type="term" value="C:endoplasmic reticulum"/>
    <property type="evidence" value="ECO:0007669"/>
    <property type="project" value="TreeGrafter"/>
</dbReference>
<keyword evidence="3" id="KW-0808">Transferase</keyword>
<feature type="transmembrane region" description="Helical" evidence="23">
    <location>
        <begin position="34"/>
        <end position="53"/>
    </location>
</feature>
<evidence type="ECO:0000256" key="14">
    <source>
        <dbReference type="ARBA" id="ARBA00037884"/>
    </source>
</evidence>
<dbReference type="FunCoup" id="A0A3Q3F4R1">
    <property type="interactions" value="915"/>
</dbReference>
<keyword evidence="11" id="KW-0564">Palmitate</keyword>
<dbReference type="AlphaFoldDB" id="A0A3Q3F4R1"/>
<dbReference type="Proteomes" id="UP000261660">
    <property type="component" value="Unplaced"/>
</dbReference>
<keyword evidence="5" id="KW-1000">Mitochondrion outer membrane</keyword>
<comment type="similarity">
    <text evidence="2">Belongs to the MAPEG family.</text>
</comment>
<dbReference type="PANTHER" id="PTHR10250">
    <property type="entry name" value="MICROSOMAL GLUTATHIONE S-TRANSFERASE"/>
    <property type="match status" value="1"/>
</dbReference>
<dbReference type="Ensembl" id="ENSLBET00000015705.1">
    <property type="protein sequence ID" value="ENSLBEP00000014801.1"/>
    <property type="gene ID" value="ENSLBEG00000011551.1"/>
</dbReference>
<evidence type="ECO:0000256" key="16">
    <source>
        <dbReference type="ARBA" id="ARBA00039056"/>
    </source>
</evidence>
<evidence type="ECO:0000256" key="21">
    <source>
        <dbReference type="ARBA" id="ARBA00075145"/>
    </source>
</evidence>
<dbReference type="InterPro" id="IPR023352">
    <property type="entry name" value="MAPEG-like_dom_sf"/>
</dbReference>
<comment type="catalytic activity">
    <reaction evidence="19">
        <text>15-deoxy-Delta(12,14)-prostaglandin J2 + glutathione = 15-deoxy-Delta(12,14)-prostaglandin J2-S-(R)-glutathione</text>
        <dbReference type="Rhea" id="RHEA:75963"/>
        <dbReference type="ChEBI" id="CHEBI:57925"/>
        <dbReference type="ChEBI" id="CHEBI:85236"/>
        <dbReference type="ChEBI" id="CHEBI:194498"/>
    </reaction>
    <physiologicalReaction direction="left-to-right" evidence="19">
        <dbReference type="Rhea" id="RHEA:75964"/>
    </physiologicalReaction>
</comment>
<evidence type="ECO:0000256" key="15">
    <source>
        <dbReference type="ARBA" id="ARBA00037916"/>
    </source>
</evidence>
<keyword evidence="9" id="KW-0496">Mitochondrion</keyword>
<dbReference type="GO" id="GO:0006629">
    <property type="term" value="P:lipid metabolic process"/>
    <property type="evidence" value="ECO:0007669"/>
    <property type="project" value="UniProtKB-KW"/>
</dbReference>
<keyword evidence="6 23" id="KW-1133">Transmembrane helix</keyword>
<feature type="transmembrane region" description="Helical" evidence="23">
    <location>
        <begin position="5"/>
        <end position="22"/>
    </location>
</feature>
<keyword evidence="10 23" id="KW-0472">Membrane</keyword>
<organism evidence="24 25">
    <name type="scientific">Labrus bergylta</name>
    <name type="common">ballan wrasse</name>
    <dbReference type="NCBI Taxonomy" id="56723"/>
    <lineage>
        <taxon>Eukaryota</taxon>
        <taxon>Metazoa</taxon>
        <taxon>Chordata</taxon>
        <taxon>Craniata</taxon>
        <taxon>Vertebrata</taxon>
        <taxon>Euteleostomi</taxon>
        <taxon>Actinopterygii</taxon>
        <taxon>Neopterygii</taxon>
        <taxon>Teleostei</taxon>
        <taxon>Neoteleostei</taxon>
        <taxon>Acanthomorphata</taxon>
        <taxon>Eupercaria</taxon>
        <taxon>Labriformes</taxon>
        <taxon>Labridae</taxon>
        <taxon>Labrus</taxon>
    </lineage>
</organism>
<evidence type="ECO:0000256" key="10">
    <source>
        <dbReference type="ARBA" id="ARBA00023136"/>
    </source>
</evidence>
<evidence type="ECO:0000256" key="3">
    <source>
        <dbReference type="ARBA" id="ARBA00022679"/>
    </source>
</evidence>
<evidence type="ECO:0000256" key="22">
    <source>
        <dbReference type="ARBA" id="ARBA00076908"/>
    </source>
</evidence>
<dbReference type="GO" id="GO:0005635">
    <property type="term" value="C:nuclear envelope"/>
    <property type="evidence" value="ECO:0007669"/>
    <property type="project" value="TreeGrafter"/>
</dbReference>
<evidence type="ECO:0000313" key="24">
    <source>
        <dbReference type="Ensembl" id="ENSLBEP00000014801.1"/>
    </source>
</evidence>
<keyword evidence="4 23" id="KW-0812">Transmembrane</keyword>
<dbReference type="InParanoid" id="A0A3Q3F4R1"/>
<reference evidence="24" key="1">
    <citation type="submission" date="2025-08" db="UniProtKB">
        <authorList>
            <consortium name="Ensembl"/>
        </authorList>
    </citation>
    <scope>IDENTIFICATION</scope>
</reference>
<feature type="transmembrane region" description="Helical" evidence="23">
    <location>
        <begin position="143"/>
        <end position="163"/>
    </location>
</feature>
<dbReference type="PANTHER" id="PTHR10250:SF26">
    <property type="entry name" value="GLUTATHIONE S-TRANSFERASE 3, MITOCHONDRIAL"/>
    <property type="match status" value="1"/>
</dbReference>
<dbReference type="Pfam" id="PF01124">
    <property type="entry name" value="MAPEG"/>
    <property type="match status" value="1"/>
</dbReference>
<keyword evidence="7" id="KW-0560">Oxidoreductase</keyword>
<dbReference type="SUPFAM" id="SSF161084">
    <property type="entry name" value="MAPEG domain-like"/>
    <property type="match status" value="1"/>
</dbReference>
<dbReference type="GeneTree" id="ENSGT00390000008608"/>
<dbReference type="GO" id="GO:0004364">
    <property type="term" value="F:glutathione transferase activity"/>
    <property type="evidence" value="ECO:0007669"/>
    <property type="project" value="TreeGrafter"/>
</dbReference>
<accession>A0A3Q3F4R1</accession>
<evidence type="ECO:0000313" key="25">
    <source>
        <dbReference type="Proteomes" id="UP000261660"/>
    </source>
</evidence>
<dbReference type="FunFam" id="1.20.120.550:FF:000004">
    <property type="entry name" value="Microsomal glutathione S-transferase 3"/>
    <property type="match status" value="1"/>
</dbReference>
<dbReference type="EC" id="4.4.1.20" evidence="16"/>
<dbReference type="GO" id="GO:0004464">
    <property type="term" value="F:leukotriene-C4 synthase activity"/>
    <property type="evidence" value="ECO:0007669"/>
    <property type="project" value="UniProtKB-EC"/>
</dbReference>
<evidence type="ECO:0000256" key="12">
    <source>
        <dbReference type="ARBA" id="ARBA00023239"/>
    </source>
</evidence>
<comment type="catalytic activity">
    <reaction evidence="18">
        <text>leukotriene C4 = leukotriene A4 + glutathione</text>
        <dbReference type="Rhea" id="RHEA:17617"/>
        <dbReference type="ChEBI" id="CHEBI:57463"/>
        <dbReference type="ChEBI" id="CHEBI:57925"/>
        <dbReference type="ChEBI" id="CHEBI:57973"/>
        <dbReference type="EC" id="4.4.1.20"/>
    </reaction>
    <physiologicalReaction direction="right-to-left" evidence="18">
        <dbReference type="Rhea" id="RHEA:17619"/>
    </physiologicalReaction>
</comment>